<organism evidence="6 7">
    <name type="scientific">Enterocloster bolteae</name>
    <dbReference type="NCBI Taxonomy" id="208479"/>
    <lineage>
        <taxon>Bacteria</taxon>
        <taxon>Bacillati</taxon>
        <taxon>Bacillota</taxon>
        <taxon>Clostridia</taxon>
        <taxon>Lachnospirales</taxon>
        <taxon>Lachnospiraceae</taxon>
        <taxon>Enterocloster</taxon>
    </lineage>
</organism>
<dbReference type="Proteomes" id="UP000284543">
    <property type="component" value="Unassembled WGS sequence"/>
</dbReference>
<dbReference type="NCBIfam" id="NF037995">
    <property type="entry name" value="TRAP_S1"/>
    <property type="match status" value="1"/>
</dbReference>
<proteinExistence type="inferred from homology"/>
<keyword evidence="2" id="KW-0813">Transport</keyword>
<dbReference type="Gene3D" id="3.40.190.170">
    <property type="entry name" value="Bacterial extracellular solute-binding protein, family 7"/>
    <property type="match status" value="1"/>
</dbReference>
<feature type="compositionally biased region" description="Low complexity" evidence="4">
    <location>
        <begin position="40"/>
        <end position="49"/>
    </location>
</feature>
<reference evidence="6 7" key="1">
    <citation type="submission" date="2018-08" db="EMBL/GenBank/DDBJ databases">
        <title>A genome reference for cultivated species of the human gut microbiota.</title>
        <authorList>
            <person name="Zou Y."/>
            <person name="Xue W."/>
            <person name="Luo G."/>
        </authorList>
    </citation>
    <scope>NUCLEOTIDE SEQUENCE [LARGE SCALE GENOMIC DNA]</scope>
    <source>
        <strain evidence="6 7">AF14-18</strain>
    </source>
</reference>
<name>A0A412ZEU6_9FIRM</name>
<dbReference type="EMBL" id="QRZM01000001">
    <property type="protein sequence ID" value="RGV78758.1"/>
    <property type="molecule type" value="Genomic_DNA"/>
</dbReference>
<evidence type="ECO:0000256" key="3">
    <source>
        <dbReference type="ARBA" id="ARBA00022729"/>
    </source>
</evidence>
<protein>
    <submittedName>
        <fullName evidence="6">TRAP transporter substrate-binding protein DctP</fullName>
    </submittedName>
</protein>
<evidence type="ECO:0000313" key="6">
    <source>
        <dbReference type="EMBL" id="RGV78758.1"/>
    </source>
</evidence>
<gene>
    <name evidence="6" type="ORF">DWW02_03225</name>
</gene>
<accession>A0A412ZEU6</accession>
<feature type="region of interest" description="Disordered" evidence="4">
    <location>
        <begin position="29"/>
        <end position="50"/>
    </location>
</feature>
<dbReference type="GO" id="GO:0055085">
    <property type="term" value="P:transmembrane transport"/>
    <property type="evidence" value="ECO:0007669"/>
    <property type="project" value="InterPro"/>
</dbReference>
<evidence type="ECO:0000256" key="1">
    <source>
        <dbReference type="ARBA" id="ARBA00009023"/>
    </source>
</evidence>
<dbReference type="InterPro" id="IPR018389">
    <property type="entry name" value="DctP_fam"/>
</dbReference>
<keyword evidence="3 5" id="KW-0732">Signal</keyword>
<dbReference type="RefSeq" id="WP_118017461.1">
    <property type="nucleotide sequence ID" value="NZ_CAUHGS010000001.1"/>
</dbReference>
<feature type="signal peptide" evidence="5">
    <location>
        <begin position="1"/>
        <end position="19"/>
    </location>
</feature>
<dbReference type="AlphaFoldDB" id="A0A412ZEU6"/>
<dbReference type="PROSITE" id="PS51257">
    <property type="entry name" value="PROKAR_LIPOPROTEIN"/>
    <property type="match status" value="1"/>
</dbReference>
<evidence type="ECO:0000256" key="2">
    <source>
        <dbReference type="ARBA" id="ARBA00022448"/>
    </source>
</evidence>
<sequence>MKKTMKKVITISLVGLALALTGCGTEKPAAAKQEQGSGEGAPSPSGAESSKLEIRIAHQANEKEATHQGFLKFKEIIEGEDVGIEVKIFPNAQVVGSDRDSIEAVTLGEIDMTSVAELQFAPNIKEFYVFNADYLFDDLKDAKAKLDGEQGDLLKKAADDKNMGVKVAAFFGSSGRIFWNNVREVNTLADFQGIKSRAPENPINIAELEALGCIPTPMAWNELYTGLQQGTVDGLVSSKMPIIQQGLIDVLKYATDTNHSYSINVILISSAKYNSFSEEQRAAYDKAIAGAAEEEWKIAMKEEEDSVQKIKELQEQGKILYTELTDEARAEIKEAMVAATEPKVEEMCGKEILETFRN</sequence>
<dbReference type="Pfam" id="PF03480">
    <property type="entry name" value="DctP"/>
    <property type="match status" value="1"/>
</dbReference>
<dbReference type="PANTHER" id="PTHR33376">
    <property type="match status" value="1"/>
</dbReference>
<feature type="chain" id="PRO_5039027227" evidence="5">
    <location>
        <begin position="20"/>
        <end position="358"/>
    </location>
</feature>
<evidence type="ECO:0000313" key="7">
    <source>
        <dbReference type="Proteomes" id="UP000284543"/>
    </source>
</evidence>
<comment type="similarity">
    <text evidence="1">Belongs to the bacterial solute-binding protein 7 family.</text>
</comment>
<dbReference type="CDD" id="cd13603">
    <property type="entry name" value="PBP2_TRAP_Siap_TeaA_like"/>
    <property type="match status" value="1"/>
</dbReference>
<evidence type="ECO:0000256" key="4">
    <source>
        <dbReference type="SAM" id="MobiDB-lite"/>
    </source>
</evidence>
<evidence type="ECO:0000256" key="5">
    <source>
        <dbReference type="SAM" id="SignalP"/>
    </source>
</evidence>
<dbReference type="InterPro" id="IPR038404">
    <property type="entry name" value="TRAP_DctP_sf"/>
</dbReference>
<dbReference type="PANTHER" id="PTHR33376:SF7">
    <property type="entry name" value="C4-DICARBOXYLATE-BINDING PROTEIN DCTB"/>
    <property type="match status" value="1"/>
</dbReference>
<comment type="caution">
    <text evidence="6">The sequence shown here is derived from an EMBL/GenBank/DDBJ whole genome shotgun (WGS) entry which is preliminary data.</text>
</comment>